<dbReference type="EMBL" id="CP012418">
    <property type="protein sequence ID" value="AOE48794.1"/>
    <property type="molecule type" value="Genomic_DNA"/>
</dbReference>
<evidence type="ECO:0000313" key="2">
    <source>
        <dbReference type="Proteomes" id="UP000094147"/>
    </source>
</evidence>
<dbReference type="KEGG" id="ksd:KS2013_62"/>
<dbReference type="STRING" id="1144748.KS2013_62"/>
<protein>
    <recommendedName>
        <fullName evidence="3">Lipoprotein</fullName>
    </recommendedName>
</protein>
<dbReference type="Proteomes" id="UP000094147">
    <property type="component" value="Chromosome"/>
</dbReference>
<evidence type="ECO:0000313" key="1">
    <source>
        <dbReference type="EMBL" id="AOE48794.1"/>
    </source>
</evidence>
<sequence>MKAFSTVLLTLLLPLIIACGFTGGTRVLLVKPDKTNTPLSKNVTLNSFHVEDNAIFRYTPGRPLSTTGLGAFDEDDKENFEASLKKSLTILNVNSNPGKNDALMLKVLLRRNVLAAGSVSIVNFGIYRYALFDSRNNKVYEEQFYVTHSNLENRLETIGRIKDGLHRKALRRIVSHSAAFASNRDPSTLEPIEGTFKTMEQVLPELVSTFVLLPVVTYRTSANPVPGLTLPSGTAIKGGEEGRLTWKQFDRIETVNW</sequence>
<proteinExistence type="predicted"/>
<organism evidence="1 2">
    <name type="scientific">Kangiella sediminilitoris</name>
    <dbReference type="NCBI Taxonomy" id="1144748"/>
    <lineage>
        <taxon>Bacteria</taxon>
        <taxon>Pseudomonadati</taxon>
        <taxon>Pseudomonadota</taxon>
        <taxon>Gammaproteobacteria</taxon>
        <taxon>Kangiellales</taxon>
        <taxon>Kangiellaceae</taxon>
        <taxon>Kangiella</taxon>
    </lineage>
</organism>
<dbReference type="AlphaFoldDB" id="A0A1B3B7M8"/>
<dbReference type="RefSeq" id="WP_156768939.1">
    <property type="nucleotide sequence ID" value="NZ_CP012418.1"/>
</dbReference>
<keyword evidence="2" id="KW-1185">Reference proteome</keyword>
<evidence type="ECO:0008006" key="3">
    <source>
        <dbReference type="Google" id="ProtNLM"/>
    </source>
</evidence>
<accession>A0A1B3B7M8</accession>
<reference evidence="2" key="1">
    <citation type="submission" date="2015-08" db="EMBL/GenBank/DDBJ databases">
        <authorList>
            <person name="Kim K.M."/>
        </authorList>
    </citation>
    <scope>NUCLEOTIDE SEQUENCE [LARGE SCALE GENOMIC DNA]</scope>
    <source>
        <strain evidence="2">KCTC 23892</strain>
    </source>
</reference>
<gene>
    <name evidence="1" type="ORF">KS2013_62</name>
</gene>
<dbReference type="PROSITE" id="PS51257">
    <property type="entry name" value="PROKAR_LIPOPROTEIN"/>
    <property type="match status" value="1"/>
</dbReference>
<name>A0A1B3B7M8_9GAMM</name>